<protein>
    <recommendedName>
        <fullName evidence="2">SOCS box domain-containing protein</fullName>
    </recommendedName>
</protein>
<dbReference type="SMART" id="SM00253">
    <property type="entry name" value="SOCS"/>
    <property type="match status" value="1"/>
</dbReference>
<accession>A0A9N7VQ28</accession>
<dbReference type="InterPro" id="IPR001496">
    <property type="entry name" value="SOCS_box"/>
</dbReference>
<dbReference type="GO" id="GO:0035556">
    <property type="term" value="P:intracellular signal transduction"/>
    <property type="evidence" value="ECO:0007669"/>
    <property type="project" value="InterPro"/>
</dbReference>
<keyword evidence="4" id="KW-1185">Reference proteome</keyword>
<dbReference type="PROSITE" id="PS50225">
    <property type="entry name" value="SOCS"/>
    <property type="match status" value="1"/>
</dbReference>
<dbReference type="AlphaFoldDB" id="A0A9N7VQ28"/>
<proteinExistence type="predicted"/>
<name>A0A9N7VQ28_PLEPL</name>
<evidence type="ECO:0000256" key="1">
    <source>
        <dbReference type="ARBA" id="ARBA00004906"/>
    </source>
</evidence>
<reference evidence="3" key="1">
    <citation type="submission" date="2020-03" db="EMBL/GenBank/DDBJ databases">
        <authorList>
            <person name="Weist P."/>
        </authorList>
    </citation>
    <scope>NUCLEOTIDE SEQUENCE</scope>
</reference>
<evidence type="ECO:0000259" key="2">
    <source>
        <dbReference type="PROSITE" id="PS50225"/>
    </source>
</evidence>
<dbReference type="Pfam" id="PF07525">
    <property type="entry name" value="SOCS_box"/>
    <property type="match status" value="1"/>
</dbReference>
<gene>
    <name evidence="3" type="ORF">PLEPLA_LOCUS40015</name>
</gene>
<dbReference type="SMART" id="SM00969">
    <property type="entry name" value="SOCS_box"/>
    <property type="match status" value="1"/>
</dbReference>
<feature type="domain" description="SOCS box" evidence="2">
    <location>
        <begin position="44"/>
        <end position="86"/>
    </location>
</feature>
<evidence type="ECO:0000313" key="3">
    <source>
        <dbReference type="EMBL" id="CAB1452275.1"/>
    </source>
</evidence>
<sequence length="93" mass="10569">MISTPSISRWAGPIIDVLLDYVGHVTLCSRLMEHLDSYSEWSIIKEKATSPRSLMQNCRLQILQLVSRPRVKKLPLPGVLIRFLQHGEGSIED</sequence>
<evidence type="ECO:0000313" key="4">
    <source>
        <dbReference type="Proteomes" id="UP001153269"/>
    </source>
</evidence>
<dbReference type="SUPFAM" id="SSF158235">
    <property type="entry name" value="SOCS box-like"/>
    <property type="match status" value="1"/>
</dbReference>
<comment type="pathway">
    <text evidence="1">Protein modification; protein ubiquitination.</text>
</comment>
<comment type="caution">
    <text evidence="3">The sequence shown here is derived from an EMBL/GenBank/DDBJ whole genome shotgun (WGS) entry which is preliminary data.</text>
</comment>
<organism evidence="3 4">
    <name type="scientific">Pleuronectes platessa</name>
    <name type="common">European plaice</name>
    <dbReference type="NCBI Taxonomy" id="8262"/>
    <lineage>
        <taxon>Eukaryota</taxon>
        <taxon>Metazoa</taxon>
        <taxon>Chordata</taxon>
        <taxon>Craniata</taxon>
        <taxon>Vertebrata</taxon>
        <taxon>Euteleostomi</taxon>
        <taxon>Actinopterygii</taxon>
        <taxon>Neopterygii</taxon>
        <taxon>Teleostei</taxon>
        <taxon>Neoteleostei</taxon>
        <taxon>Acanthomorphata</taxon>
        <taxon>Carangaria</taxon>
        <taxon>Pleuronectiformes</taxon>
        <taxon>Pleuronectoidei</taxon>
        <taxon>Pleuronectidae</taxon>
        <taxon>Pleuronectes</taxon>
    </lineage>
</organism>
<dbReference type="Proteomes" id="UP001153269">
    <property type="component" value="Unassembled WGS sequence"/>
</dbReference>
<dbReference type="InterPro" id="IPR036036">
    <property type="entry name" value="SOCS_box-like_dom_sf"/>
</dbReference>
<dbReference type="EMBL" id="CADEAL010004122">
    <property type="protein sequence ID" value="CAB1452275.1"/>
    <property type="molecule type" value="Genomic_DNA"/>
</dbReference>